<comment type="caution">
    <text evidence="9">Lacks conserved residue(s) required for the propagation of feature annotation.</text>
</comment>
<evidence type="ECO:0000256" key="7">
    <source>
        <dbReference type="ARBA" id="ARBA00023242"/>
    </source>
</evidence>
<keyword evidence="8 9" id="KW-0012">Acyltransferase</keyword>
<feature type="region of interest" description="Disordered" evidence="10">
    <location>
        <begin position="1053"/>
        <end position="1089"/>
    </location>
</feature>
<dbReference type="Pfam" id="PF05127">
    <property type="entry name" value="NAT10_TcmA_helicase"/>
    <property type="match status" value="2"/>
</dbReference>
<evidence type="ECO:0000256" key="10">
    <source>
        <dbReference type="SAM" id="MobiDB-lite"/>
    </source>
</evidence>
<keyword evidence="2 9" id="KW-0698">rRNA processing</keyword>
<dbReference type="GO" id="GO:1990883">
    <property type="term" value="F:18S rRNA cytidine N-acetyltransferase activity"/>
    <property type="evidence" value="ECO:0007669"/>
    <property type="project" value="TreeGrafter"/>
</dbReference>
<reference evidence="16" key="1">
    <citation type="submission" date="2020-10" db="EMBL/GenBank/DDBJ databases">
        <title>Unveiling of a novel bifunctional photoreceptor, Dualchrome1, isolated from a cosmopolitan green alga.</title>
        <authorList>
            <person name="Suzuki S."/>
            <person name="Kawachi M."/>
        </authorList>
    </citation>
    <scope>NUCLEOTIDE SEQUENCE</scope>
    <source>
        <strain evidence="16">NIES 2893</strain>
    </source>
</reference>
<keyword evidence="7 9" id="KW-0539">Nucleus</keyword>
<evidence type="ECO:0000256" key="1">
    <source>
        <dbReference type="ARBA" id="ARBA00004604"/>
    </source>
</evidence>
<dbReference type="GO" id="GO:1904812">
    <property type="term" value="P:rRNA acetylation involved in maturation of SSU-rRNA"/>
    <property type="evidence" value="ECO:0007669"/>
    <property type="project" value="InterPro"/>
</dbReference>
<dbReference type="InterPro" id="IPR033688">
    <property type="entry name" value="NAT10"/>
</dbReference>
<dbReference type="PANTHER" id="PTHR10925:SF5">
    <property type="entry name" value="RNA CYTIDINE ACETYLTRANSFERASE"/>
    <property type="match status" value="1"/>
</dbReference>
<dbReference type="Gene3D" id="3.40.50.11040">
    <property type="match status" value="1"/>
</dbReference>
<feature type="region of interest" description="Disordered" evidence="10">
    <location>
        <begin position="992"/>
        <end position="1013"/>
    </location>
</feature>
<feature type="domain" description="TmcA/NAT10 N-terminal" evidence="13">
    <location>
        <begin position="1"/>
        <end position="206"/>
    </location>
</feature>
<dbReference type="InterPro" id="IPR007807">
    <property type="entry name" value="TcmA/NAT10_helicase"/>
</dbReference>
<evidence type="ECO:0000256" key="8">
    <source>
        <dbReference type="ARBA" id="ARBA00023315"/>
    </source>
</evidence>
<keyword evidence="6 9" id="KW-0067">ATP-binding</keyword>
<feature type="compositionally biased region" description="Gly residues" evidence="10">
    <location>
        <begin position="388"/>
        <end position="401"/>
    </location>
</feature>
<protein>
    <recommendedName>
        <fullName evidence="9">RNA cytidine acetyltransferase</fullName>
        <ecNumber evidence="9">2.3.1.-</ecNumber>
    </recommendedName>
    <alternativeName>
        <fullName evidence="9">18S rRNA cytosine acetyltransferase</fullName>
    </alternativeName>
</protein>
<evidence type="ECO:0000259" key="14">
    <source>
        <dbReference type="Pfam" id="PF13718"/>
    </source>
</evidence>
<evidence type="ECO:0000256" key="9">
    <source>
        <dbReference type="HAMAP-Rule" id="MF_03211"/>
    </source>
</evidence>
<evidence type="ECO:0000256" key="3">
    <source>
        <dbReference type="ARBA" id="ARBA00022679"/>
    </source>
</evidence>
<feature type="compositionally biased region" description="Basic residues" evidence="10">
    <location>
        <begin position="1080"/>
        <end position="1089"/>
    </location>
</feature>
<sequence length="1089" mass="114940">MRKQVDARVRALIEASAAAGTRSLFVVVGDKARDAVVHLHYMQARAAVRARPTVLWCYKSELYLSSHKRKRAKQVKKLASKGLLNTATGTQMDGEDPFALFVASTSIRYCYYTETHRILGSTYGMLVLQDFESLTPNLLARTVETVSGGGSIVLLLSRLDSLTQLYTMAMDCHARFRTEAFGSPVARFNERFLLSLAQCDNCLVLDDELNMLPISVSARAAQMPGKTGDNRLAARVDESAKAREAALSDVVNSLADAPPAGELAAVCKTADQANALAKLLDAASEKTRAATVAVTAARGRGKSASLGLAIAGAIALGYSNIFVTAPSPENLRTLFQFIAKGLDALGYAEHTDYSLSEAAMPSMSGGGASATASAAAAAEAAADAAGADGSGGGDGGGGDTAGEGHRSGGRASTMQACVIRLDVFRAHRQTVRYVAPQHADRIRGAAELLVIDEAAAIPLPVVKSLFGPYLLFLASTVNGYEGTGRALSMKLLAQLREASTKGGSGARALTETSLSEPIRYAPGDGVETWLNRLLLLDTADAIPPAPAQLPHPSECELWEVDRDTLFSGHRAAEEVLRRCWSLYVAAHYRNTPNDLQLLSDAPAHRIFALLGPVAAEGASTLPDVLCVLQVALEGRVSRQSAMQSLRSGVSPSGDMIPYTILAQFQDSGFAQLSGARIVRVAVHPGLQRGGYGSRAVELLSLYCAGDLYEGPATDNGGGDTATLASAASPAGQDVLRSERPAPRQGLPPLLHPLAHRSPPGIDGAPLHYVGCAFGLSRDLLSFWRRSSFEPLYVRQSASELTGEHTCIAVRALACSDLDGGGDGWLVPMRDDFRARVGSLLGGTLKDLSSALALSLVGQPAISNSKDGNDGAGAPWKRGGEAHFSARDLARLRQYASSLADRHLILDLVPALARMYFGGEFGDAHVSVGQAALLVAVGLQMRPIEDAAEELALPVGQAMALFNKTIRRFHGVLRERMESRVAKDMGFVRTLPGGETDDVDAKAPAAGDVGADGRRQLSAYQRRTLGSAEEIEAQGLGVPESAAAHLASSGVVPRVGGLVSVPRDEAKAKKRSAAAEGSSEKKRKKKEKKK</sequence>
<comment type="caution">
    <text evidence="16">The sequence shown here is derived from an EMBL/GenBank/DDBJ whole genome shotgun (WGS) entry which is preliminary data.</text>
</comment>
<feature type="transmembrane region" description="Helical" evidence="11">
    <location>
        <begin position="306"/>
        <end position="325"/>
    </location>
</feature>
<feature type="region of interest" description="Disordered" evidence="10">
    <location>
        <begin position="386"/>
        <end position="409"/>
    </location>
</feature>
<evidence type="ECO:0000259" key="13">
    <source>
        <dbReference type="Pfam" id="PF08351"/>
    </source>
</evidence>
<evidence type="ECO:0000256" key="4">
    <source>
        <dbReference type="ARBA" id="ARBA00022694"/>
    </source>
</evidence>
<dbReference type="InterPro" id="IPR032672">
    <property type="entry name" value="TmcA/NAT10/Kre33"/>
</dbReference>
<evidence type="ECO:0000259" key="12">
    <source>
        <dbReference type="Pfam" id="PF05127"/>
    </source>
</evidence>
<feature type="domain" description="N-acetyltransferase" evidence="14">
    <location>
        <begin position="579"/>
        <end position="812"/>
    </location>
</feature>
<evidence type="ECO:0000256" key="11">
    <source>
        <dbReference type="SAM" id="Phobius"/>
    </source>
</evidence>
<dbReference type="InterPro" id="IPR027417">
    <property type="entry name" value="P-loop_NTPase"/>
</dbReference>
<dbReference type="Proteomes" id="UP000660262">
    <property type="component" value="Unassembled WGS sequence"/>
</dbReference>
<dbReference type="EMBL" id="BNJQ01000008">
    <property type="protein sequence ID" value="GHP04568.1"/>
    <property type="molecule type" value="Genomic_DNA"/>
</dbReference>
<dbReference type="AlphaFoldDB" id="A0A830HCV0"/>
<dbReference type="InterPro" id="IPR000182">
    <property type="entry name" value="GNAT_dom"/>
</dbReference>
<dbReference type="HAMAP" id="MF_03211">
    <property type="entry name" value="RNA_acetyltr_Nat10"/>
    <property type="match status" value="1"/>
</dbReference>
<feature type="domain" description="TcmA/NAT10 helicase" evidence="12">
    <location>
        <begin position="424"/>
        <end position="537"/>
    </location>
</feature>
<keyword evidence="4 9" id="KW-0819">tRNA processing</keyword>
<comment type="catalytic activity">
    <reaction evidence="9">
        <text>a cytidine in tRNA + acetyl-CoA + ATP + H2O = an N(4)-acetylcytidine in tRNA + ADP + phosphate + CoA + H(+)</text>
        <dbReference type="Rhea" id="RHEA:53876"/>
        <dbReference type="Rhea" id="RHEA-COMP:13670"/>
        <dbReference type="Rhea" id="RHEA-COMP:13671"/>
        <dbReference type="ChEBI" id="CHEBI:15377"/>
        <dbReference type="ChEBI" id="CHEBI:15378"/>
        <dbReference type="ChEBI" id="CHEBI:30616"/>
        <dbReference type="ChEBI" id="CHEBI:43474"/>
        <dbReference type="ChEBI" id="CHEBI:57287"/>
        <dbReference type="ChEBI" id="CHEBI:57288"/>
        <dbReference type="ChEBI" id="CHEBI:74900"/>
        <dbReference type="ChEBI" id="CHEBI:82748"/>
        <dbReference type="ChEBI" id="CHEBI:456216"/>
    </reaction>
</comment>
<keyword evidence="3 9" id="KW-0808">Transferase</keyword>
<dbReference type="InterPro" id="IPR013562">
    <property type="entry name" value="TmcA/NAT10_N"/>
</dbReference>
<feature type="binding site" evidence="9">
    <location>
        <begin position="299"/>
        <end position="308"/>
    </location>
    <ligand>
        <name>ATP</name>
        <dbReference type="ChEBI" id="CHEBI:30616"/>
    </ligand>
</feature>
<keyword evidence="11" id="KW-0812">Transmembrane</keyword>
<comment type="function">
    <text evidence="9">RNA cytidine acetyltransferase with specificity toward both 18S rRNA and tRNAs. Catalyzes the formation of N(4)-acetylcytidine (ac4C) in 18S rRNA. Required for early nucleolar cleavages of precursor rRNA at sites A0, A1 and A2 during 18S rRNA synthesis. Catalyzes the formation of ac4C in serine and leucine tRNAs. Requires a tRNA-binding adapter protein for full tRNA acetyltransferase activity but not for 18S rRNA acetylation.</text>
</comment>
<dbReference type="GO" id="GO:0030686">
    <property type="term" value="C:90S preribosome"/>
    <property type="evidence" value="ECO:0007669"/>
    <property type="project" value="TreeGrafter"/>
</dbReference>
<dbReference type="GO" id="GO:0000049">
    <property type="term" value="F:tRNA binding"/>
    <property type="evidence" value="ECO:0007669"/>
    <property type="project" value="TreeGrafter"/>
</dbReference>
<dbReference type="GO" id="GO:0005524">
    <property type="term" value="F:ATP binding"/>
    <property type="evidence" value="ECO:0007669"/>
    <property type="project" value="UniProtKB-UniRule"/>
</dbReference>
<keyword evidence="17" id="KW-1185">Reference proteome</keyword>
<feature type="binding site" evidence="9">
    <location>
        <position position="785"/>
    </location>
    <ligand>
        <name>acetyl-CoA</name>
        <dbReference type="ChEBI" id="CHEBI:57288"/>
    </ligand>
</feature>
<comment type="catalytic activity">
    <reaction evidence="9">
        <text>a cytidine in 18S rRNA + acetyl-CoA + ATP + H2O = an N(4)-acetylcytidine in 18S rRNA + ADP + phosphate + CoA + H(+)</text>
        <dbReference type="Rhea" id="RHEA:51424"/>
        <dbReference type="Rhea" id="RHEA-COMP:13575"/>
        <dbReference type="Rhea" id="RHEA-COMP:13576"/>
        <dbReference type="ChEBI" id="CHEBI:15377"/>
        <dbReference type="ChEBI" id="CHEBI:15378"/>
        <dbReference type="ChEBI" id="CHEBI:30616"/>
        <dbReference type="ChEBI" id="CHEBI:43474"/>
        <dbReference type="ChEBI" id="CHEBI:57287"/>
        <dbReference type="ChEBI" id="CHEBI:57288"/>
        <dbReference type="ChEBI" id="CHEBI:74900"/>
        <dbReference type="ChEBI" id="CHEBI:82748"/>
        <dbReference type="ChEBI" id="CHEBI:456216"/>
    </reaction>
</comment>
<dbReference type="Gene3D" id="3.40.630.30">
    <property type="match status" value="1"/>
</dbReference>
<evidence type="ECO:0000259" key="15">
    <source>
        <dbReference type="Pfam" id="PF13725"/>
    </source>
</evidence>
<feature type="domain" description="TcmA/NAT10 helicase" evidence="12">
    <location>
        <begin position="294"/>
        <end position="357"/>
    </location>
</feature>
<dbReference type="Pfam" id="PF08351">
    <property type="entry name" value="TmcA_N"/>
    <property type="match status" value="1"/>
</dbReference>
<dbReference type="EC" id="2.3.1.-" evidence="9"/>
<evidence type="ECO:0000313" key="17">
    <source>
        <dbReference type="Proteomes" id="UP000660262"/>
    </source>
</evidence>
<feature type="binding site" evidence="9">
    <location>
        <position position="519"/>
    </location>
    <ligand>
        <name>ATP</name>
        <dbReference type="ChEBI" id="CHEBI:30616"/>
    </ligand>
</feature>
<gene>
    <name evidence="16" type="ORF">PPROV_000332200</name>
</gene>
<feature type="region of interest" description="Disordered" evidence="10">
    <location>
        <begin position="714"/>
        <end position="754"/>
    </location>
</feature>
<dbReference type="Pfam" id="PF13725">
    <property type="entry name" value="tRNA_bind_2"/>
    <property type="match status" value="1"/>
</dbReference>
<dbReference type="GO" id="GO:0051391">
    <property type="term" value="P:tRNA acetylation"/>
    <property type="evidence" value="ECO:0007669"/>
    <property type="project" value="UniProtKB-UniRule"/>
</dbReference>
<keyword evidence="11" id="KW-1133">Transmembrane helix</keyword>
<name>A0A830HCV0_9CHLO</name>
<feature type="binding site" evidence="9">
    <location>
        <begin position="680"/>
        <end position="682"/>
    </location>
    <ligand>
        <name>acetyl-CoA</name>
        <dbReference type="ChEBI" id="CHEBI:57288"/>
    </ligand>
</feature>
<dbReference type="GO" id="GO:0005730">
    <property type="term" value="C:nucleolus"/>
    <property type="evidence" value="ECO:0007669"/>
    <property type="project" value="UniProtKB-SubCell"/>
</dbReference>
<evidence type="ECO:0000313" key="16">
    <source>
        <dbReference type="EMBL" id="GHP04568.1"/>
    </source>
</evidence>
<comment type="subcellular location">
    <subcellularLocation>
        <location evidence="1 9">Nucleus</location>
        <location evidence="1 9">Nucleolus</location>
    </subcellularLocation>
</comment>
<feature type="domain" description="Possible tRNA binding" evidence="15">
    <location>
        <begin position="824"/>
        <end position="989"/>
    </location>
</feature>
<evidence type="ECO:0000256" key="2">
    <source>
        <dbReference type="ARBA" id="ARBA00022552"/>
    </source>
</evidence>
<keyword evidence="5 9" id="KW-0547">Nucleotide-binding</keyword>
<evidence type="ECO:0000256" key="6">
    <source>
        <dbReference type="ARBA" id="ARBA00022840"/>
    </source>
</evidence>
<proteinExistence type="inferred from homology"/>
<organism evidence="16 17">
    <name type="scientific">Pycnococcus provasolii</name>
    <dbReference type="NCBI Taxonomy" id="41880"/>
    <lineage>
        <taxon>Eukaryota</taxon>
        <taxon>Viridiplantae</taxon>
        <taxon>Chlorophyta</taxon>
        <taxon>Pseudoscourfieldiophyceae</taxon>
        <taxon>Pseudoscourfieldiales</taxon>
        <taxon>Pycnococcaceae</taxon>
        <taxon>Pycnococcus</taxon>
    </lineage>
</organism>
<dbReference type="InterPro" id="IPR027992">
    <property type="entry name" value="tRNA_bind_dom"/>
</dbReference>
<comment type="similarity">
    <text evidence="9">Belongs to the RNA cytidine acetyltransferase family. NAT10 subfamily.</text>
</comment>
<dbReference type="Gene3D" id="3.40.50.300">
    <property type="entry name" value="P-loop containing nucleotide triphosphate hydrolases"/>
    <property type="match status" value="1"/>
</dbReference>
<evidence type="ECO:0000256" key="5">
    <source>
        <dbReference type="ARBA" id="ARBA00022741"/>
    </source>
</evidence>
<dbReference type="PANTHER" id="PTHR10925">
    <property type="entry name" value="N-ACETYLTRANSFERASE 10"/>
    <property type="match status" value="1"/>
</dbReference>
<keyword evidence="11" id="KW-0472">Membrane</keyword>
<dbReference type="OrthoDB" id="10067491at2759"/>
<dbReference type="Pfam" id="PF13718">
    <property type="entry name" value="GNAT_acetyltr_2"/>
    <property type="match status" value="1"/>
</dbReference>
<accession>A0A830HCV0</accession>